<dbReference type="SMART" id="SM00388">
    <property type="entry name" value="HisKA"/>
    <property type="match status" value="1"/>
</dbReference>
<protein>
    <recommendedName>
        <fullName evidence="2">histidine kinase</fullName>
        <ecNumber evidence="2">2.7.13.3</ecNumber>
    </recommendedName>
</protein>
<dbReference type="EC" id="2.7.13.3" evidence="2"/>
<keyword evidence="6" id="KW-0418">Kinase</keyword>
<keyword evidence="4" id="KW-0808">Transferase</keyword>
<dbReference type="CDD" id="cd16922">
    <property type="entry name" value="HATPase_EvgS-ArcB-TorS-like"/>
    <property type="match status" value="1"/>
</dbReference>
<dbReference type="CDD" id="cd00082">
    <property type="entry name" value="HisKA"/>
    <property type="match status" value="1"/>
</dbReference>
<evidence type="ECO:0000313" key="11">
    <source>
        <dbReference type="EMBL" id="SVA47115.1"/>
    </source>
</evidence>
<evidence type="ECO:0000256" key="8">
    <source>
        <dbReference type="ARBA" id="ARBA00023012"/>
    </source>
</evidence>
<dbReference type="GO" id="GO:0000155">
    <property type="term" value="F:phosphorelay sensor kinase activity"/>
    <property type="evidence" value="ECO:0007669"/>
    <property type="project" value="InterPro"/>
</dbReference>
<dbReference type="InterPro" id="IPR003661">
    <property type="entry name" value="HisK_dim/P_dom"/>
</dbReference>
<dbReference type="InterPro" id="IPR027417">
    <property type="entry name" value="P-loop_NTPase"/>
</dbReference>
<dbReference type="InterPro" id="IPR003594">
    <property type="entry name" value="HATPase_dom"/>
</dbReference>
<feature type="domain" description="Histidine kinase" evidence="9">
    <location>
        <begin position="248"/>
        <end position="467"/>
    </location>
</feature>
<dbReference type="PRINTS" id="PR00344">
    <property type="entry name" value="BCTRLSENSOR"/>
</dbReference>
<evidence type="ECO:0000256" key="3">
    <source>
        <dbReference type="ARBA" id="ARBA00022553"/>
    </source>
</evidence>
<dbReference type="PANTHER" id="PTHR43711:SF26">
    <property type="entry name" value="SENSOR HISTIDINE KINASE RCSC"/>
    <property type="match status" value="1"/>
</dbReference>
<keyword evidence="7" id="KW-0067">ATP-binding</keyword>
<evidence type="ECO:0000256" key="1">
    <source>
        <dbReference type="ARBA" id="ARBA00000085"/>
    </source>
</evidence>
<dbReference type="GO" id="GO:0005524">
    <property type="term" value="F:ATP binding"/>
    <property type="evidence" value="ECO:0007669"/>
    <property type="project" value="UniProtKB-KW"/>
</dbReference>
<dbReference type="Gene3D" id="3.30.565.10">
    <property type="entry name" value="Histidine kinase-like ATPase, C-terminal domain"/>
    <property type="match status" value="1"/>
</dbReference>
<dbReference type="SUPFAM" id="SSF52540">
    <property type="entry name" value="P-loop containing nucleoside triphosphate hydrolases"/>
    <property type="match status" value="1"/>
</dbReference>
<dbReference type="InterPro" id="IPR036097">
    <property type="entry name" value="HisK_dim/P_sf"/>
</dbReference>
<feature type="domain" description="ABC transporter" evidence="10">
    <location>
        <begin position="1"/>
        <end position="217"/>
    </location>
</feature>
<dbReference type="Pfam" id="PF00005">
    <property type="entry name" value="ABC_tran"/>
    <property type="match status" value="1"/>
</dbReference>
<evidence type="ECO:0000259" key="10">
    <source>
        <dbReference type="PROSITE" id="PS50893"/>
    </source>
</evidence>
<accession>A0A381W3J3</accession>
<keyword evidence="3" id="KW-0597">Phosphoprotein</keyword>
<dbReference type="Pfam" id="PF02518">
    <property type="entry name" value="HATPase_c"/>
    <property type="match status" value="1"/>
</dbReference>
<dbReference type="Pfam" id="PF00512">
    <property type="entry name" value="HisKA"/>
    <property type="match status" value="1"/>
</dbReference>
<dbReference type="PROSITE" id="PS50109">
    <property type="entry name" value="HIS_KIN"/>
    <property type="match status" value="1"/>
</dbReference>
<dbReference type="InterPro" id="IPR003593">
    <property type="entry name" value="AAA+_ATPase"/>
</dbReference>
<dbReference type="GO" id="GO:0016887">
    <property type="term" value="F:ATP hydrolysis activity"/>
    <property type="evidence" value="ECO:0007669"/>
    <property type="project" value="InterPro"/>
</dbReference>
<dbReference type="PROSITE" id="PS50893">
    <property type="entry name" value="ABC_TRANSPORTER_2"/>
    <property type="match status" value="1"/>
</dbReference>
<dbReference type="InterPro" id="IPR004358">
    <property type="entry name" value="Sig_transdc_His_kin-like_C"/>
</dbReference>
<dbReference type="Gene3D" id="3.40.50.300">
    <property type="entry name" value="P-loop containing nucleotide triphosphate hydrolases"/>
    <property type="match status" value="1"/>
</dbReference>
<evidence type="ECO:0000256" key="6">
    <source>
        <dbReference type="ARBA" id="ARBA00022777"/>
    </source>
</evidence>
<sequence length="471" mass="52281">MEVERGEIVVIMGPSGSGKSTFIRTLNRLQPQTTGQIVIDGITVDEGTSISDLGALRTDIGFVFQQFNLYPHLTIIDNITMSPRRVKGMSREEANKLALELLERVGIPEQANKYPSMLSGGQQQRVAIARALAMDPKIMLFDEPTSALDPEMIKEVLDVMIDLAKRDITMIVVTHEVGFAVEVADRAILFDEGRLLEEGPPQVLFRKPKHKRTKAFIESCISQMQKDMQIKMEKARSASEAKSDFLAKISHELRTPLNAIIGYSEMLMEDAGDDGLDAFVEDLDKIRSSGTHLLTLINDLLDISKIEAGKMELHLEDFKLKDLISSIEDTTKPLVEKNGNKLVVEIDKSLGTIKNDETKLKQVLLNMISNSSKFTKKGKVTLKISEETRDRVKFELSDTGIGMTEDQLKNVFEEFTQAETSTSKDYGGTGLGLPICKKITELMGGKIEVQSKIGEGTTFSIIVPKTIEEKA</sequence>
<dbReference type="CDD" id="cd03262">
    <property type="entry name" value="ABC_HisP_GlnQ"/>
    <property type="match status" value="1"/>
</dbReference>
<reference evidence="11" key="1">
    <citation type="submission" date="2018-05" db="EMBL/GenBank/DDBJ databases">
        <authorList>
            <person name="Lanie J.A."/>
            <person name="Ng W.-L."/>
            <person name="Kazmierczak K.M."/>
            <person name="Andrzejewski T.M."/>
            <person name="Davidsen T.M."/>
            <person name="Wayne K.J."/>
            <person name="Tettelin H."/>
            <person name="Glass J.I."/>
            <person name="Rusch D."/>
            <person name="Podicherti R."/>
            <person name="Tsui H.-C.T."/>
            <person name="Winkler M.E."/>
        </authorList>
    </citation>
    <scope>NUCLEOTIDE SEQUENCE</scope>
</reference>
<dbReference type="PROSITE" id="PS00211">
    <property type="entry name" value="ABC_TRANSPORTER_1"/>
    <property type="match status" value="1"/>
</dbReference>
<dbReference type="SUPFAM" id="SSF47384">
    <property type="entry name" value="Homodimeric domain of signal transducing histidine kinase"/>
    <property type="match status" value="1"/>
</dbReference>
<evidence type="ECO:0000259" key="9">
    <source>
        <dbReference type="PROSITE" id="PS50109"/>
    </source>
</evidence>
<organism evidence="11">
    <name type="scientific">marine metagenome</name>
    <dbReference type="NCBI Taxonomy" id="408172"/>
    <lineage>
        <taxon>unclassified sequences</taxon>
        <taxon>metagenomes</taxon>
        <taxon>ecological metagenomes</taxon>
    </lineage>
</organism>
<dbReference type="AlphaFoldDB" id="A0A381W3J3"/>
<dbReference type="EMBL" id="UINC01010606">
    <property type="protein sequence ID" value="SVA47115.1"/>
    <property type="molecule type" value="Genomic_DNA"/>
</dbReference>
<gene>
    <name evidence="11" type="ORF">METZ01_LOCUS99969</name>
</gene>
<dbReference type="InterPro" id="IPR003439">
    <property type="entry name" value="ABC_transporter-like_ATP-bd"/>
</dbReference>
<evidence type="ECO:0000256" key="2">
    <source>
        <dbReference type="ARBA" id="ARBA00012438"/>
    </source>
</evidence>
<proteinExistence type="predicted"/>
<dbReference type="Gene3D" id="1.10.287.130">
    <property type="match status" value="1"/>
</dbReference>
<keyword evidence="8" id="KW-0902">Two-component regulatory system</keyword>
<dbReference type="SUPFAM" id="SSF55874">
    <property type="entry name" value="ATPase domain of HSP90 chaperone/DNA topoisomerase II/histidine kinase"/>
    <property type="match status" value="1"/>
</dbReference>
<dbReference type="InterPro" id="IPR036890">
    <property type="entry name" value="HATPase_C_sf"/>
</dbReference>
<keyword evidence="5" id="KW-0547">Nucleotide-binding</keyword>
<name>A0A381W3J3_9ZZZZ</name>
<dbReference type="FunFam" id="3.30.565.10:FF:000010">
    <property type="entry name" value="Sensor histidine kinase RcsC"/>
    <property type="match status" value="1"/>
</dbReference>
<dbReference type="InterPro" id="IPR005467">
    <property type="entry name" value="His_kinase_dom"/>
</dbReference>
<dbReference type="PANTHER" id="PTHR43711">
    <property type="entry name" value="TWO-COMPONENT HISTIDINE KINASE"/>
    <property type="match status" value="1"/>
</dbReference>
<evidence type="ECO:0000256" key="5">
    <source>
        <dbReference type="ARBA" id="ARBA00022741"/>
    </source>
</evidence>
<dbReference type="SMART" id="SM00387">
    <property type="entry name" value="HATPase_c"/>
    <property type="match status" value="1"/>
</dbReference>
<evidence type="ECO:0000256" key="4">
    <source>
        <dbReference type="ARBA" id="ARBA00022679"/>
    </source>
</evidence>
<dbReference type="InterPro" id="IPR050736">
    <property type="entry name" value="Sensor_HK_Regulatory"/>
</dbReference>
<comment type="catalytic activity">
    <reaction evidence="1">
        <text>ATP + protein L-histidine = ADP + protein N-phospho-L-histidine.</text>
        <dbReference type="EC" id="2.7.13.3"/>
    </reaction>
</comment>
<dbReference type="SMART" id="SM00382">
    <property type="entry name" value="AAA"/>
    <property type="match status" value="1"/>
</dbReference>
<dbReference type="InterPro" id="IPR017871">
    <property type="entry name" value="ABC_transporter-like_CS"/>
</dbReference>
<evidence type="ECO:0000256" key="7">
    <source>
        <dbReference type="ARBA" id="ARBA00022840"/>
    </source>
</evidence>